<dbReference type="AlphaFoldDB" id="A0A855WX83"/>
<feature type="chain" id="PRO_5032322257" description="DUF5683 domain-containing protein" evidence="1">
    <location>
        <begin position="26"/>
        <end position="309"/>
    </location>
</feature>
<evidence type="ECO:0000259" key="2">
    <source>
        <dbReference type="Pfam" id="PF18935"/>
    </source>
</evidence>
<comment type="caution">
    <text evidence="3">The sequence shown here is derived from an EMBL/GenBank/DDBJ whole genome shotgun (WGS) entry which is preliminary data.</text>
</comment>
<keyword evidence="1" id="KW-0732">Signal</keyword>
<organism evidence="3 4">
    <name type="scientific">candidate division GN15 bacterium</name>
    <dbReference type="NCBI Taxonomy" id="2072418"/>
    <lineage>
        <taxon>Bacteria</taxon>
        <taxon>candidate division GN15</taxon>
    </lineage>
</organism>
<reference evidence="3 4" key="1">
    <citation type="journal article" date="2018" name="ISME J.">
        <title>A methanotrophic archaeon couples anaerobic oxidation of methane to Fe(III) reduction.</title>
        <authorList>
            <person name="Cai C."/>
            <person name="Leu A.O."/>
            <person name="Xie G.J."/>
            <person name="Guo J."/>
            <person name="Feng Y."/>
            <person name="Zhao J.X."/>
            <person name="Tyson G.W."/>
            <person name="Yuan Z."/>
            <person name="Hu S."/>
        </authorList>
    </citation>
    <scope>NUCLEOTIDE SEQUENCE [LARGE SCALE GENOMIC DNA]</scope>
    <source>
        <strain evidence="3">FeB_12</strain>
    </source>
</reference>
<accession>A0A855WX83</accession>
<proteinExistence type="predicted"/>
<dbReference type="Pfam" id="PF18935">
    <property type="entry name" value="DUF5683"/>
    <property type="match status" value="1"/>
</dbReference>
<feature type="signal peptide" evidence="1">
    <location>
        <begin position="1"/>
        <end position="25"/>
    </location>
</feature>
<evidence type="ECO:0000313" key="4">
    <source>
        <dbReference type="Proteomes" id="UP000250918"/>
    </source>
</evidence>
<sequence>MKNKICVVVSILSLGLLCGVSRAGAEIKLSESQIDRHWRLAQLKSGPLYSSNYAVAALADTSFNEGKATADELVRPKSPAKAFALSMLIPGLGQYYNGSKLKAAAFLGIEATAWFFELKWHSDGNQLTGDFEAFQEAHWSEGHYSQYLQDVYGYSDDDSINATEISHHLPDTRTQQYYEMTGKYDQFSWGWDDATLNGHGFQYYADTGAFVRAVYPDVPTSLNRNQYETMRYNANQKFSDARKMIMLALGNRLVSAFEAFISAKRSHNAKPAGGEGTGNPEFSHWKFSGRVKSVHARYDTPYLKVTYGF</sequence>
<name>A0A855WX83_9BACT</name>
<feature type="domain" description="DUF5683" evidence="2">
    <location>
        <begin position="76"/>
        <end position="117"/>
    </location>
</feature>
<gene>
    <name evidence="3" type="ORF">C3F09_09945</name>
</gene>
<dbReference type="Proteomes" id="UP000250918">
    <property type="component" value="Unassembled WGS sequence"/>
</dbReference>
<dbReference type="InterPro" id="IPR043738">
    <property type="entry name" value="DUF5683"/>
</dbReference>
<evidence type="ECO:0000313" key="3">
    <source>
        <dbReference type="EMBL" id="PWB69919.1"/>
    </source>
</evidence>
<dbReference type="EMBL" id="PQAP01000160">
    <property type="protein sequence ID" value="PWB69919.1"/>
    <property type="molecule type" value="Genomic_DNA"/>
</dbReference>
<protein>
    <recommendedName>
        <fullName evidence="2">DUF5683 domain-containing protein</fullName>
    </recommendedName>
</protein>
<evidence type="ECO:0000256" key="1">
    <source>
        <dbReference type="SAM" id="SignalP"/>
    </source>
</evidence>